<dbReference type="GeneID" id="97128361"/>
<sequence length="102" mass="11814">MKIFQDLILWLPKLLLTFFWHLIKGFLQTVLLVTIIIVGLIYYANHSDSVLANKISIVTEQLVQLFDSLTQKRSTRIDQEKVLPNERLLASAEEVSPSFRRS</sequence>
<proteinExistence type="predicted"/>
<dbReference type="Proteomes" id="UP000004423">
    <property type="component" value="Unassembled WGS sequence"/>
</dbReference>
<evidence type="ECO:0000313" key="3">
    <source>
        <dbReference type="Proteomes" id="UP000004423"/>
    </source>
</evidence>
<keyword evidence="1" id="KW-1133">Transmembrane helix</keyword>
<evidence type="ECO:0000313" key="2">
    <source>
        <dbReference type="EMBL" id="EIQ82113.1"/>
    </source>
</evidence>
<organism evidence="2 3">
    <name type="scientific">Streptococcus canis FSL Z3-227</name>
    <dbReference type="NCBI Taxonomy" id="482234"/>
    <lineage>
        <taxon>Bacteria</taxon>
        <taxon>Bacillati</taxon>
        <taxon>Bacillota</taxon>
        <taxon>Bacilli</taxon>
        <taxon>Lactobacillales</taxon>
        <taxon>Streptococcaceae</taxon>
        <taxon>Streptococcus</taxon>
    </lineage>
</organism>
<comment type="caution">
    <text evidence="2">The sequence shown here is derived from an EMBL/GenBank/DDBJ whole genome shotgun (WGS) entry which is preliminary data.</text>
</comment>
<feature type="transmembrane region" description="Helical" evidence="1">
    <location>
        <begin position="18"/>
        <end position="44"/>
    </location>
</feature>
<keyword evidence="1" id="KW-0812">Transmembrane</keyword>
<dbReference type="RefSeq" id="WP_003043878.1">
    <property type="nucleotide sequence ID" value="NZ_AIDX01000001.2"/>
</dbReference>
<evidence type="ECO:0000256" key="1">
    <source>
        <dbReference type="SAM" id="Phobius"/>
    </source>
</evidence>
<accession>A0AAV3FT62</accession>
<dbReference type="AlphaFoldDB" id="A0AAV3FT62"/>
<name>A0AAV3FT62_STRCB</name>
<dbReference type="EMBL" id="AIDX01000001">
    <property type="protein sequence ID" value="EIQ82113.1"/>
    <property type="molecule type" value="Genomic_DNA"/>
</dbReference>
<keyword evidence="1" id="KW-0472">Membrane</keyword>
<reference evidence="2 3" key="1">
    <citation type="journal article" date="2012" name="PLoS ONE">
        <title>Gene Repertoire Evolution of Streptococcus pyogenes Inferred from Phylogenomic Analysis with Streptococcus canis and Streptococcus dysgalactiae.</title>
        <authorList>
            <person name="Lefebure T."/>
            <person name="Richards V.P."/>
            <person name="Lang P."/>
            <person name="Pavinski-Bitar P."/>
            <person name="Stanhope M.J."/>
        </authorList>
    </citation>
    <scope>NUCLEOTIDE SEQUENCE [LARGE SCALE GENOMIC DNA]</scope>
    <source>
        <strain evidence="2 3">FSL Z3-227</strain>
    </source>
</reference>
<evidence type="ECO:0008006" key="4">
    <source>
        <dbReference type="Google" id="ProtNLM"/>
    </source>
</evidence>
<protein>
    <recommendedName>
        <fullName evidence="4">Protease</fullName>
    </recommendedName>
</protein>
<gene>
    <name evidence="2" type="ORF">SCAZ3_07060</name>
</gene>